<evidence type="ECO:0000256" key="4">
    <source>
        <dbReference type="SAM" id="MobiDB-lite"/>
    </source>
</evidence>
<dbReference type="SUPFAM" id="SSF53474">
    <property type="entry name" value="alpha/beta-Hydrolases"/>
    <property type="match status" value="1"/>
</dbReference>
<protein>
    <recommendedName>
        <fullName evidence="7">DUF676 domain-containing protein</fullName>
    </recommendedName>
</protein>
<feature type="compositionally biased region" description="Acidic residues" evidence="4">
    <location>
        <begin position="1220"/>
        <end position="1235"/>
    </location>
</feature>
<evidence type="ECO:0000256" key="1">
    <source>
        <dbReference type="ARBA" id="ARBA00022737"/>
    </source>
</evidence>
<dbReference type="Gene3D" id="1.25.40.20">
    <property type="entry name" value="Ankyrin repeat-containing domain"/>
    <property type="match status" value="3"/>
</dbReference>
<dbReference type="PANTHER" id="PTHR24198:SF165">
    <property type="entry name" value="ANKYRIN REPEAT-CONTAINING PROTEIN-RELATED"/>
    <property type="match status" value="1"/>
</dbReference>
<evidence type="ECO:0008006" key="7">
    <source>
        <dbReference type="Google" id="ProtNLM"/>
    </source>
</evidence>
<evidence type="ECO:0000256" key="3">
    <source>
        <dbReference type="PROSITE-ProRule" id="PRU00023"/>
    </source>
</evidence>
<sequence>MFIFSIRAVPVLGADPKNCWAPFHGGFNWLTADDGLKRDFQHKNTENGRISARVLLYLSESAWKGRLKVKSEIQHLAYALLEGLQNERSSPEAQRRRVIFIGHSPGGLVIAKATCIAHSEKLNLLKMFEAITGAIFFGTPFGGTPVAPGNATLKELRREFLVLAKNPSVGASMNLFCFIEQHPMNVEKMTSKLFNLPRILPHLSGFSHLLIFDESAILNGYDHLSLAKDHSTLDAPRVAKSRFHSVREYDRNEVKKVLEELGGVVPPSKMYQDLQKDARLSDPSWILKEKECTEGRGKSSAVVSVVDQFIKAAKTGCETSHNQLLYAYLFRGSSHETLSVEQFAKLQSKSKGVTTSFTGKNLWYISGGTTNLLERLRGEIPSKDTKGSGQSQSKIRWLFTSRYKNRIKEAPQGPQTYEINLNEKKKYGAQVGTKLRQHVDQQVKAFPDQKRYNTPFAYFASSLKGARAEDTVWVDITCLRLAEILPDTKYTRIRRELEKIPKNLGQLLDSIWSKILNTDDDDMDEVKEMLRVLILVKEPVTPEELAVFTGFSIDDVRKSLEHLLKRGALLQVGDDERQWQHGLLASRCYIYLRESLPPMKYENEENQQDALQPTQQDTPNPVTADPSNSEHSDIEDEGGVHQIEDAASTTASPLNESDPYKPDLTKLLHYPIKHWLQHADEATPEFAERISREEDFWAQDSMLRKKWLSTYAAVSKDRFSILLASNFTALHTAASLGYAELLHLAALWGRTGVVEELLNQGPPVDDGIEEELETPLSVAAANGQVDTMRKLLARKASVNAVSIFGPVINSAILSGNTEAVEVLNLDEAVGSEEWKCVKFLAGSEKSRGGPNFDEAVVGLLEDMDENLDVLEAIWDNVGVRLSNEAINKALYIATDKEKENTVKLLLNKFEADANAIEDEYRTSLTAAAHDGTIDIVNMPLDRQAEVDAPAGWALQIAAGRGHIEVARRLLLADADANRVIDKPQFPPCTTIQAACEEADVSVTGGESNESPLVFASSFLPSSSAIQLLDAGANINYTDNDGDTPLTMAAWAGDSELVKVLLKRGANPLHVTKRGVSALQYALLANRTECVRVLGDWLSLVLLGIRKAAHAGDEAPVLDVLKRTNYAGLRREVVEMQKAASKQLDEYTGTDFFLDEGVDVRSAGSNDDTHAGNTGKGVDHGDGQDQAGIGNGNRSMGHRNRANDEAEDAKADANEAQDRNGDDDEDVEGEGNDEYGEDRGAENHQNREDDEYTIVQGTAHMRLSEDEGSQSMRRGYDEDNSGNGSDAGDGHDNGEDDNMIDDDEY</sequence>
<dbReference type="InterPro" id="IPR036770">
    <property type="entry name" value="Ankyrin_rpt-contain_sf"/>
</dbReference>
<dbReference type="SUPFAM" id="SSF48403">
    <property type="entry name" value="Ankyrin repeat"/>
    <property type="match status" value="1"/>
</dbReference>
<dbReference type="EMBL" id="MU859064">
    <property type="protein sequence ID" value="KAK3956678.1"/>
    <property type="molecule type" value="Genomic_DNA"/>
</dbReference>
<keyword evidence="6" id="KW-1185">Reference proteome</keyword>
<keyword evidence="2 3" id="KW-0040">ANK repeat</keyword>
<feature type="compositionally biased region" description="Basic and acidic residues" evidence="4">
    <location>
        <begin position="1236"/>
        <end position="1246"/>
    </location>
</feature>
<organism evidence="5 6">
    <name type="scientific">Pseudoneurospora amorphoporcata</name>
    <dbReference type="NCBI Taxonomy" id="241081"/>
    <lineage>
        <taxon>Eukaryota</taxon>
        <taxon>Fungi</taxon>
        <taxon>Dikarya</taxon>
        <taxon>Ascomycota</taxon>
        <taxon>Pezizomycotina</taxon>
        <taxon>Sordariomycetes</taxon>
        <taxon>Sordariomycetidae</taxon>
        <taxon>Sordariales</taxon>
        <taxon>Sordariaceae</taxon>
        <taxon>Pseudoneurospora</taxon>
    </lineage>
</organism>
<dbReference type="SMART" id="SM00248">
    <property type="entry name" value="ANK"/>
    <property type="match status" value="7"/>
</dbReference>
<feature type="compositionally biased region" description="Basic and acidic residues" evidence="4">
    <location>
        <begin position="1200"/>
        <end position="1219"/>
    </location>
</feature>
<feature type="repeat" description="ANK" evidence="3">
    <location>
        <begin position="1040"/>
        <end position="1072"/>
    </location>
</feature>
<feature type="compositionally biased region" description="Polar residues" evidence="4">
    <location>
        <begin position="608"/>
        <end position="627"/>
    </location>
</feature>
<evidence type="ECO:0000256" key="2">
    <source>
        <dbReference type="ARBA" id="ARBA00023043"/>
    </source>
</evidence>
<feature type="compositionally biased region" description="Basic and acidic residues" evidence="4">
    <location>
        <begin position="628"/>
        <end position="638"/>
    </location>
</feature>
<dbReference type="InterPro" id="IPR002110">
    <property type="entry name" value="Ankyrin_rpt"/>
</dbReference>
<keyword evidence="1" id="KW-0677">Repeat</keyword>
<accession>A0AAN6P6Z7</accession>
<feature type="region of interest" description="Disordered" evidence="4">
    <location>
        <begin position="603"/>
        <end position="638"/>
    </location>
</feature>
<reference evidence="5" key="1">
    <citation type="journal article" date="2023" name="Mol. Phylogenet. Evol.">
        <title>Genome-scale phylogeny and comparative genomics of the fungal order Sordariales.</title>
        <authorList>
            <person name="Hensen N."/>
            <person name="Bonometti L."/>
            <person name="Westerberg I."/>
            <person name="Brannstrom I.O."/>
            <person name="Guillou S."/>
            <person name="Cros-Aarteil S."/>
            <person name="Calhoun S."/>
            <person name="Haridas S."/>
            <person name="Kuo A."/>
            <person name="Mondo S."/>
            <person name="Pangilinan J."/>
            <person name="Riley R."/>
            <person name="LaButti K."/>
            <person name="Andreopoulos B."/>
            <person name="Lipzen A."/>
            <person name="Chen C."/>
            <person name="Yan M."/>
            <person name="Daum C."/>
            <person name="Ng V."/>
            <person name="Clum A."/>
            <person name="Steindorff A."/>
            <person name="Ohm R.A."/>
            <person name="Martin F."/>
            <person name="Silar P."/>
            <person name="Natvig D.O."/>
            <person name="Lalanne C."/>
            <person name="Gautier V."/>
            <person name="Ament-Velasquez S.L."/>
            <person name="Kruys A."/>
            <person name="Hutchinson M.I."/>
            <person name="Powell A.J."/>
            <person name="Barry K."/>
            <person name="Miller A.N."/>
            <person name="Grigoriev I.V."/>
            <person name="Debuchy R."/>
            <person name="Gladieux P."/>
            <person name="Hiltunen Thoren M."/>
            <person name="Johannesson H."/>
        </authorList>
    </citation>
    <scope>NUCLEOTIDE SEQUENCE</scope>
    <source>
        <strain evidence="5">CBS 626.80</strain>
    </source>
</reference>
<feature type="region of interest" description="Disordered" evidence="4">
    <location>
        <begin position="1160"/>
        <end position="1304"/>
    </location>
</feature>
<reference evidence="5" key="2">
    <citation type="submission" date="2023-06" db="EMBL/GenBank/DDBJ databases">
        <authorList>
            <consortium name="Lawrence Berkeley National Laboratory"/>
            <person name="Mondo S.J."/>
            <person name="Hensen N."/>
            <person name="Bonometti L."/>
            <person name="Westerberg I."/>
            <person name="Brannstrom I.O."/>
            <person name="Guillou S."/>
            <person name="Cros-Aarteil S."/>
            <person name="Calhoun S."/>
            <person name="Haridas S."/>
            <person name="Kuo A."/>
            <person name="Pangilinan J."/>
            <person name="Riley R."/>
            <person name="Labutti K."/>
            <person name="Andreopoulos B."/>
            <person name="Lipzen A."/>
            <person name="Chen C."/>
            <person name="Yanf M."/>
            <person name="Daum C."/>
            <person name="Ng V."/>
            <person name="Clum A."/>
            <person name="Steindorff A."/>
            <person name="Ohm R."/>
            <person name="Martin F."/>
            <person name="Silar P."/>
            <person name="Natvig D."/>
            <person name="Lalanne C."/>
            <person name="Gautier V."/>
            <person name="Ament-Velasquez S.L."/>
            <person name="Kruys A."/>
            <person name="Hutchinson M.I."/>
            <person name="Powell A.J."/>
            <person name="Barry K."/>
            <person name="Miller A.N."/>
            <person name="Grigoriev I.V."/>
            <person name="Debuchy R."/>
            <person name="Gladieux P."/>
            <person name="Thoren M.H."/>
            <person name="Johannesson H."/>
        </authorList>
    </citation>
    <scope>NUCLEOTIDE SEQUENCE</scope>
    <source>
        <strain evidence="5">CBS 626.80</strain>
    </source>
</reference>
<dbReference type="PROSITE" id="PS50088">
    <property type="entry name" value="ANK_REPEAT"/>
    <property type="match status" value="2"/>
</dbReference>
<evidence type="ECO:0000313" key="5">
    <source>
        <dbReference type="EMBL" id="KAK3956678.1"/>
    </source>
</evidence>
<dbReference type="PROSITE" id="PS50297">
    <property type="entry name" value="ANK_REP_REGION"/>
    <property type="match status" value="2"/>
</dbReference>
<dbReference type="InterPro" id="IPR029058">
    <property type="entry name" value="AB_hydrolase_fold"/>
</dbReference>
<dbReference type="Pfam" id="PF12796">
    <property type="entry name" value="Ank_2"/>
    <property type="match status" value="2"/>
</dbReference>
<feature type="repeat" description="ANK" evidence="3">
    <location>
        <begin position="771"/>
        <end position="803"/>
    </location>
</feature>
<feature type="compositionally biased region" description="Acidic residues" evidence="4">
    <location>
        <begin position="1293"/>
        <end position="1304"/>
    </location>
</feature>
<dbReference type="Proteomes" id="UP001303222">
    <property type="component" value="Unassembled WGS sequence"/>
</dbReference>
<proteinExistence type="predicted"/>
<evidence type="ECO:0000313" key="6">
    <source>
        <dbReference type="Proteomes" id="UP001303222"/>
    </source>
</evidence>
<dbReference type="PANTHER" id="PTHR24198">
    <property type="entry name" value="ANKYRIN REPEAT AND PROTEIN KINASE DOMAIN-CONTAINING PROTEIN"/>
    <property type="match status" value="1"/>
</dbReference>
<gene>
    <name evidence="5" type="ORF">QBC32DRAFT_366801</name>
</gene>
<name>A0AAN6P6Z7_9PEZI</name>
<dbReference type="Gene3D" id="3.40.50.1820">
    <property type="entry name" value="alpha/beta hydrolase"/>
    <property type="match status" value="1"/>
</dbReference>
<comment type="caution">
    <text evidence="5">The sequence shown here is derived from an EMBL/GenBank/DDBJ whole genome shotgun (WGS) entry which is preliminary data.</text>
</comment>
<dbReference type="Pfam" id="PF00023">
    <property type="entry name" value="Ank"/>
    <property type="match status" value="1"/>
</dbReference>